<evidence type="ECO:0000256" key="1">
    <source>
        <dbReference type="SAM" id="SignalP"/>
    </source>
</evidence>
<accession>A0A9X3FAJ2</accession>
<sequence length="429" mass="47945">MKKIFTISWIFFVLTGIAFAQEDNKVTAKQSTIQFYGFVRSEYYFDSYKGLNAAQDNFYLFPLYKGQDANGDDINQQGIHGFTAMATRFGMNIKGPEILGAKTSANIETDFAGIVTSYPEVLRLRKAYVKLDWENSSLLVGQTWHPLWNGSGAFFPQVGGLNTGSPYNPFNRSPQIDFDYRISKTLTLSLTALYEQQYASKGFYAVPNTNSSNLAKRNAGIPELVAGLYYNSDGVSLGLAGQFNAIQPIDITEGTNGKFKTNELNTSYAVMSYAGYKKDKWFFLVKEMVGQNLANMLMIGGYGVKTYDEATGGMTYTNYTTASTLLNIVYGTKHQIGLFAGISNNFGISDELYDFDGAAKTLGLMPTMKQVYRIAPYFAYNYKNLRFVAEYEMDSADYGTGNFNFTDGLYDDTVNATNHRILLMLTYNF</sequence>
<evidence type="ECO:0000313" key="3">
    <source>
        <dbReference type="Proteomes" id="UP001145087"/>
    </source>
</evidence>
<dbReference type="RefSeq" id="WP_343335182.1">
    <property type="nucleotide sequence ID" value="NZ_JAPOHD010000064.1"/>
</dbReference>
<feature type="chain" id="PRO_5040807952" description="Outer membrane protein" evidence="1">
    <location>
        <begin position="21"/>
        <end position="429"/>
    </location>
</feature>
<gene>
    <name evidence="2" type="ORF">OU798_21090</name>
</gene>
<keyword evidence="1" id="KW-0732">Signal</keyword>
<dbReference type="Proteomes" id="UP001145087">
    <property type="component" value="Unassembled WGS sequence"/>
</dbReference>
<feature type="signal peptide" evidence="1">
    <location>
        <begin position="1"/>
        <end position="20"/>
    </location>
</feature>
<evidence type="ECO:0008006" key="4">
    <source>
        <dbReference type="Google" id="ProtNLM"/>
    </source>
</evidence>
<organism evidence="2 3">
    <name type="scientific">Draconibacterium aestuarii</name>
    <dbReference type="NCBI Taxonomy" id="2998507"/>
    <lineage>
        <taxon>Bacteria</taxon>
        <taxon>Pseudomonadati</taxon>
        <taxon>Bacteroidota</taxon>
        <taxon>Bacteroidia</taxon>
        <taxon>Marinilabiliales</taxon>
        <taxon>Prolixibacteraceae</taxon>
        <taxon>Draconibacterium</taxon>
    </lineage>
</organism>
<dbReference type="EMBL" id="JAPOHD010000064">
    <property type="protein sequence ID" value="MCY1722857.1"/>
    <property type="molecule type" value="Genomic_DNA"/>
</dbReference>
<reference evidence="2" key="1">
    <citation type="submission" date="2022-11" db="EMBL/GenBank/DDBJ databases">
        <title>Marilongibacter aestuarii gen. nov., sp. nov., isolated from tidal flat sediment.</title>
        <authorList>
            <person name="Jiayan W."/>
        </authorList>
    </citation>
    <scope>NUCLEOTIDE SEQUENCE</scope>
    <source>
        <strain evidence="2">Z1-6</strain>
    </source>
</reference>
<proteinExistence type="predicted"/>
<dbReference type="AlphaFoldDB" id="A0A9X3FAJ2"/>
<comment type="caution">
    <text evidence="2">The sequence shown here is derived from an EMBL/GenBank/DDBJ whole genome shotgun (WGS) entry which is preliminary data.</text>
</comment>
<evidence type="ECO:0000313" key="2">
    <source>
        <dbReference type="EMBL" id="MCY1722857.1"/>
    </source>
</evidence>
<name>A0A9X3FAJ2_9BACT</name>
<keyword evidence="3" id="KW-1185">Reference proteome</keyword>
<protein>
    <recommendedName>
        <fullName evidence="4">Outer membrane protein</fullName>
    </recommendedName>
</protein>